<comment type="caution">
    <text evidence="2">The sequence shown here is derived from an EMBL/GenBank/DDBJ whole genome shotgun (WGS) entry which is preliminary data.</text>
</comment>
<name>A0A1A9QBX8_9MOLU</name>
<dbReference type="EMBL" id="LWUJ01000012">
    <property type="protein sequence ID" value="OAL09967.1"/>
    <property type="molecule type" value="Genomic_DNA"/>
</dbReference>
<gene>
    <name evidence="2" type="ORF">A6V39_03580</name>
</gene>
<reference evidence="3" key="1">
    <citation type="submission" date="2016-04" db="EMBL/GenBank/DDBJ databases">
        <authorList>
            <person name="Quiroz-Castaneda R.E."/>
            <person name="Martinez-Ocampo F."/>
        </authorList>
    </citation>
    <scope>NUCLEOTIDE SEQUENCE [LARGE SCALE GENOMIC DNA]</scope>
    <source>
        <strain evidence="3">INIFAP01</strain>
    </source>
</reference>
<dbReference type="RefSeq" id="WP_187150353.1">
    <property type="nucleotide sequence ID" value="NZ_LWUJ01000012.1"/>
</dbReference>
<dbReference type="AlphaFoldDB" id="A0A1A9QBX8"/>
<feature type="transmembrane region" description="Helical" evidence="1">
    <location>
        <begin position="6"/>
        <end position="27"/>
    </location>
</feature>
<evidence type="ECO:0000256" key="1">
    <source>
        <dbReference type="SAM" id="Phobius"/>
    </source>
</evidence>
<evidence type="ECO:0000313" key="2">
    <source>
        <dbReference type="EMBL" id="OAL09967.1"/>
    </source>
</evidence>
<protein>
    <submittedName>
        <fullName evidence="2">Uncharacterized protein</fullName>
    </submittedName>
</protein>
<sequence>MRIATWIITVLLFFSFLLTGYFIRFHFLNRRQEKNKDLEAQFEILNQIRNKEVKEEENISEKDKAWAQDLYEIKDNERELSKMAEEVKESIVYTREE</sequence>
<evidence type="ECO:0000313" key="3">
    <source>
        <dbReference type="Proteomes" id="UP000077623"/>
    </source>
</evidence>
<keyword evidence="1" id="KW-0472">Membrane</keyword>
<proteinExistence type="predicted"/>
<keyword evidence="1" id="KW-0812">Transmembrane</keyword>
<accession>A0A1A9QBX8</accession>
<keyword evidence="3" id="KW-1185">Reference proteome</keyword>
<keyword evidence="1" id="KW-1133">Transmembrane helix</keyword>
<dbReference type="Proteomes" id="UP000077623">
    <property type="component" value="Unassembled WGS sequence"/>
</dbReference>
<dbReference type="STRING" id="432608.A6V39_03580"/>
<organism evidence="2 3">
    <name type="scientific">Candidatus Mycoplasma haematobovis</name>
    <dbReference type="NCBI Taxonomy" id="432608"/>
    <lineage>
        <taxon>Bacteria</taxon>
        <taxon>Bacillati</taxon>
        <taxon>Mycoplasmatota</taxon>
        <taxon>Mollicutes</taxon>
        <taxon>Mycoplasmataceae</taxon>
        <taxon>Mycoplasma</taxon>
    </lineage>
</organism>